<keyword evidence="9" id="KW-1185">Reference proteome</keyword>
<dbReference type="GO" id="GO:1990904">
    <property type="term" value="C:ribonucleoprotein complex"/>
    <property type="evidence" value="ECO:0007669"/>
    <property type="project" value="UniProtKB-KW"/>
</dbReference>
<proteinExistence type="inferred from homology"/>
<dbReference type="HAMAP" id="MF_01363">
    <property type="entry name" value="Ribosomal_bL21"/>
    <property type="match status" value="1"/>
</dbReference>
<dbReference type="PANTHER" id="PTHR21349:SF0">
    <property type="entry name" value="LARGE RIBOSOMAL SUBUNIT PROTEIN BL21M"/>
    <property type="match status" value="1"/>
</dbReference>
<keyword evidence="3 6" id="KW-0694">RNA-binding</keyword>
<dbReference type="GO" id="GO:0019843">
    <property type="term" value="F:rRNA binding"/>
    <property type="evidence" value="ECO:0007669"/>
    <property type="project" value="UniProtKB-UniRule"/>
</dbReference>
<dbReference type="EMBL" id="JACONZ010000004">
    <property type="protein sequence ID" value="MBC5582068.1"/>
    <property type="molecule type" value="Genomic_DNA"/>
</dbReference>
<comment type="similarity">
    <text evidence="1 6 7">Belongs to the bacterial ribosomal protein bL21 family.</text>
</comment>
<evidence type="ECO:0000256" key="1">
    <source>
        <dbReference type="ARBA" id="ARBA00008563"/>
    </source>
</evidence>
<reference evidence="8" key="1">
    <citation type="submission" date="2020-08" db="EMBL/GenBank/DDBJ databases">
        <title>Genome public.</title>
        <authorList>
            <person name="Liu C."/>
            <person name="Sun Q."/>
        </authorList>
    </citation>
    <scope>NUCLEOTIDE SEQUENCE</scope>
    <source>
        <strain evidence="8">BX8</strain>
    </source>
</reference>
<dbReference type="PROSITE" id="PS01169">
    <property type="entry name" value="RIBOSOMAL_L21"/>
    <property type="match status" value="1"/>
</dbReference>
<dbReference type="NCBIfam" id="TIGR00061">
    <property type="entry name" value="L21"/>
    <property type="match status" value="1"/>
</dbReference>
<evidence type="ECO:0000313" key="8">
    <source>
        <dbReference type="EMBL" id="MBC5582068.1"/>
    </source>
</evidence>
<protein>
    <recommendedName>
        <fullName evidence="6">Large ribosomal subunit protein bL21</fullName>
    </recommendedName>
</protein>
<dbReference type="InterPro" id="IPR001787">
    <property type="entry name" value="Ribosomal_bL21"/>
</dbReference>
<dbReference type="GO" id="GO:0006412">
    <property type="term" value="P:translation"/>
    <property type="evidence" value="ECO:0007669"/>
    <property type="project" value="UniProtKB-UniRule"/>
</dbReference>
<evidence type="ECO:0000256" key="3">
    <source>
        <dbReference type="ARBA" id="ARBA00022884"/>
    </source>
</evidence>
<comment type="subunit">
    <text evidence="6">Part of the 50S ribosomal subunit. Contacts protein L20.</text>
</comment>
<keyword evidence="4 6" id="KW-0689">Ribosomal protein</keyword>
<evidence type="ECO:0000256" key="7">
    <source>
        <dbReference type="RuleBase" id="RU000562"/>
    </source>
</evidence>
<evidence type="ECO:0000256" key="5">
    <source>
        <dbReference type="ARBA" id="ARBA00023274"/>
    </source>
</evidence>
<dbReference type="Proteomes" id="UP000659630">
    <property type="component" value="Unassembled WGS sequence"/>
</dbReference>
<dbReference type="SUPFAM" id="SSF141091">
    <property type="entry name" value="L21p-like"/>
    <property type="match status" value="1"/>
</dbReference>
<keyword evidence="5 6" id="KW-0687">Ribonucleoprotein</keyword>
<comment type="caution">
    <text evidence="8">The sequence shown here is derived from an EMBL/GenBank/DDBJ whole genome shotgun (WGS) entry which is preliminary data.</text>
</comment>
<dbReference type="InterPro" id="IPR018258">
    <property type="entry name" value="Ribosomal_bL21_CS"/>
</dbReference>
<dbReference type="Pfam" id="PF00829">
    <property type="entry name" value="Ribosomal_L21p"/>
    <property type="match status" value="1"/>
</dbReference>
<dbReference type="InterPro" id="IPR028909">
    <property type="entry name" value="bL21-like"/>
</dbReference>
<evidence type="ECO:0000256" key="4">
    <source>
        <dbReference type="ARBA" id="ARBA00022980"/>
    </source>
</evidence>
<dbReference type="InterPro" id="IPR036164">
    <property type="entry name" value="bL21-like_sf"/>
</dbReference>
<name>A0A923L1N7_9FIRM</name>
<dbReference type="RefSeq" id="WP_186888426.1">
    <property type="nucleotide sequence ID" value="NZ_JACONZ010000004.1"/>
</dbReference>
<gene>
    <name evidence="6 8" type="primary">rplU</name>
    <name evidence="8" type="ORF">H8S23_11175</name>
</gene>
<evidence type="ECO:0000313" key="9">
    <source>
        <dbReference type="Proteomes" id="UP000659630"/>
    </source>
</evidence>
<dbReference type="PANTHER" id="PTHR21349">
    <property type="entry name" value="50S RIBOSOMAL PROTEIN L21"/>
    <property type="match status" value="1"/>
</dbReference>
<evidence type="ECO:0000256" key="2">
    <source>
        <dbReference type="ARBA" id="ARBA00022730"/>
    </source>
</evidence>
<accession>A0A923L1N7</accession>
<dbReference type="GO" id="GO:0005840">
    <property type="term" value="C:ribosome"/>
    <property type="evidence" value="ECO:0007669"/>
    <property type="project" value="UniProtKB-KW"/>
</dbReference>
<dbReference type="AlphaFoldDB" id="A0A923L1N7"/>
<evidence type="ECO:0000256" key="6">
    <source>
        <dbReference type="HAMAP-Rule" id="MF_01363"/>
    </source>
</evidence>
<sequence length="103" mass="11125">MYAVIVTGGKQYRVQKGDVVYVEKLPAEAGAEVVFDQVLAVGEEGAVKFGAPVVEGASVKGTVEKQGKGKKIHVLRYRPKKGSMRKIGHRQPFTKVTITEIVG</sequence>
<organism evidence="8 9">
    <name type="scientific">Anaerofilum hominis</name>
    <dbReference type="NCBI Taxonomy" id="2763016"/>
    <lineage>
        <taxon>Bacteria</taxon>
        <taxon>Bacillati</taxon>
        <taxon>Bacillota</taxon>
        <taxon>Clostridia</taxon>
        <taxon>Eubacteriales</taxon>
        <taxon>Oscillospiraceae</taxon>
        <taxon>Anaerofilum</taxon>
    </lineage>
</organism>
<comment type="function">
    <text evidence="6 7">This protein binds to 23S rRNA in the presence of protein L20.</text>
</comment>
<keyword evidence="2 6" id="KW-0699">rRNA-binding</keyword>
<dbReference type="GO" id="GO:0005737">
    <property type="term" value="C:cytoplasm"/>
    <property type="evidence" value="ECO:0007669"/>
    <property type="project" value="UniProtKB-ARBA"/>
</dbReference>
<dbReference type="GO" id="GO:0003735">
    <property type="term" value="F:structural constituent of ribosome"/>
    <property type="evidence" value="ECO:0007669"/>
    <property type="project" value="InterPro"/>
</dbReference>